<reference evidence="1 2" key="1">
    <citation type="submission" date="2019-10" db="EMBL/GenBank/DDBJ databases">
        <authorList>
            <person name="Karimi E."/>
        </authorList>
    </citation>
    <scope>NUCLEOTIDE SEQUENCE [LARGE SCALE GENOMIC DNA]</scope>
    <source>
        <strain evidence="1 2">Sphingobacterium sp. 8BC</strain>
    </source>
</reference>
<dbReference type="AlphaFoldDB" id="A0A654A3B6"/>
<dbReference type="EMBL" id="CABWMV010000007">
    <property type="protein sequence ID" value="VXC61350.1"/>
    <property type="molecule type" value="Genomic_DNA"/>
</dbReference>
<protein>
    <submittedName>
        <fullName evidence="1">Uncharacterized protein</fullName>
    </submittedName>
</protein>
<gene>
    <name evidence="1" type="ORF">SPHINGO8BC_150154</name>
</gene>
<evidence type="ECO:0000313" key="2">
    <source>
        <dbReference type="Proteomes" id="UP000432350"/>
    </source>
</evidence>
<evidence type="ECO:0000313" key="1">
    <source>
        <dbReference type="EMBL" id="VXC61350.1"/>
    </source>
</evidence>
<sequence length="44" mass="4965">MNLPPTRDKFALTGEFIKSFSAMKGFKIAPNLLKINSNLHFLGR</sequence>
<organism evidence="1 2">
    <name type="scientific">Sphingobacterium multivorum</name>
    <dbReference type="NCBI Taxonomy" id="28454"/>
    <lineage>
        <taxon>Bacteria</taxon>
        <taxon>Pseudomonadati</taxon>
        <taxon>Bacteroidota</taxon>
        <taxon>Sphingobacteriia</taxon>
        <taxon>Sphingobacteriales</taxon>
        <taxon>Sphingobacteriaceae</taxon>
        <taxon>Sphingobacterium</taxon>
    </lineage>
</organism>
<dbReference type="Proteomes" id="UP000432350">
    <property type="component" value="Unassembled WGS sequence"/>
</dbReference>
<accession>A0A654A3B6</accession>
<proteinExistence type="predicted"/>
<name>A0A654A3B6_SPHMU</name>